<sequence>MSTHKDKEASSKFWKKIERAALPIAELIPGIDKAAAAVKALNEYYDEQKAERIKRYSEALLTWVEDVDFSTAKNLAEEIEYADLLQACINDSDGSKAEAYAQLTIAMKFGSLERDYRRHFILSLKQLTYDDLALLRLSYIATKADLISKQGNGILSTSEIFDRHRLGPIRSLSLNTLVQLGLTKPEGISDLGKTFVESVFPREKLLSHESFDVWQDPPLAILTGEKKDSYNDSVISHFKNLRIRCVQFPITSYSKSLNINDFKAVIFAGDYEGLTYGQHQELSNFTNHNTYKCINLGYRLSDSPSGMAFLHIDYEDCKAIKDKIRAVARKLNYVIDI</sequence>
<dbReference type="KEGG" id="ppg:PputGB1_1633"/>
<accession>B0KGB5</accession>
<dbReference type="EMBL" id="CP000926">
    <property type="protein sequence ID" value="ABY97536.1"/>
    <property type="molecule type" value="Genomic_DNA"/>
</dbReference>
<gene>
    <name evidence="1" type="ordered locus">PputGB1_1633</name>
</gene>
<dbReference type="AlphaFoldDB" id="B0KGB5"/>
<reference evidence="1 2" key="1">
    <citation type="submission" date="2008-01" db="EMBL/GenBank/DDBJ databases">
        <title>Complete sequence of Pseudomonas putida GB-1.</title>
        <authorList>
            <consortium name="US DOE Joint Genome Institute"/>
            <person name="Copeland A."/>
            <person name="Lucas S."/>
            <person name="Lapidus A."/>
            <person name="Barry K."/>
            <person name="Glavina del Rio T."/>
            <person name="Dalin E."/>
            <person name="Tice H."/>
            <person name="Pitluck S."/>
            <person name="Bruce D."/>
            <person name="Goodwin L."/>
            <person name="Chertkov O."/>
            <person name="Brettin T."/>
            <person name="Detter J.C."/>
            <person name="Han C."/>
            <person name="Kuske C.R."/>
            <person name="Schmutz J."/>
            <person name="Larimer F."/>
            <person name="Land M."/>
            <person name="Hauser L."/>
            <person name="Kyrpides N."/>
            <person name="Kim E."/>
            <person name="McCarthy J.K."/>
            <person name="Richardson P."/>
        </authorList>
    </citation>
    <scope>NUCLEOTIDE SEQUENCE [LARGE SCALE GENOMIC DNA]</scope>
    <source>
        <strain evidence="1 2">GB-1</strain>
    </source>
</reference>
<organism evidence="1 2">
    <name type="scientific">Pseudomonas putida (strain GB-1)</name>
    <dbReference type="NCBI Taxonomy" id="76869"/>
    <lineage>
        <taxon>Bacteria</taxon>
        <taxon>Pseudomonadati</taxon>
        <taxon>Pseudomonadota</taxon>
        <taxon>Gammaproteobacteria</taxon>
        <taxon>Pseudomonadales</taxon>
        <taxon>Pseudomonadaceae</taxon>
        <taxon>Pseudomonas</taxon>
    </lineage>
</organism>
<name>B0KGB5_PSEPG</name>
<proteinExistence type="predicted"/>
<evidence type="ECO:0000313" key="1">
    <source>
        <dbReference type="EMBL" id="ABY97536.1"/>
    </source>
</evidence>
<dbReference type="RefSeq" id="WP_012271299.1">
    <property type="nucleotide sequence ID" value="NC_010322.1"/>
</dbReference>
<dbReference type="Proteomes" id="UP000002157">
    <property type="component" value="Chromosome"/>
</dbReference>
<dbReference type="HOGENOM" id="CLU_051835_0_0_6"/>
<protein>
    <submittedName>
        <fullName evidence="1">Uncharacterized protein</fullName>
    </submittedName>
</protein>
<evidence type="ECO:0000313" key="2">
    <source>
        <dbReference type="Proteomes" id="UP000002157"/>
    </source>
</evidence>